<feature type="transmembrane region" description="Helical" evidence="1">
    <location>
        <begin position="397"/>
        <end position="421"/>
    </location>
</feature>
<keyword evidence="1" id="KW-0472">Membrane</keyword>
<accession>A0A843STJ7</accession>
<comment type="caution">
    <text evidence="2">The sequence shown here is derived from an EMBL/GenBank/DDBJ whole genome shotgun (WGS) entry which is preliminary data.</text>
</comment>
<keyword evidence="1" id="KW-0812">Transmembrane</keyword>
<dbReference type="Proteomes" id="UP000444318">
    <property type="component" value="Unassembled WGS sequence"/>
</dbReference>
<keyword evidence="1" id="KW-1133">Transmembrane helix</keyword>
<dbReference type="EMBL" id="WHUF01000011">
    <property type="protein sequence ID" value="MQA23486.1"/>
    <property type="molecule type" value="Genomic_DNA"/>
</dbReference>
<feature type="transmembrane region" description="Helical" evidence="1">
    <location>
        <begin position="14"/>
        <end position="38"/>
    </location>
</feature>
<dbReference type="AlphaFoldDB" id="A0A843STJ7"/>
<protein>
    <submittedName>
        <fullName evidence="2">PepSY domain-containing protein</fullName>
    </submittedName>
</protein>
<dbReference type="Pfam" id="PF03929">
    <property type="entry name" value="PepSY_TM"/>
    <property type="match status" value="1"/>
</dbReference>
<evidence type="ECO:0000256" key="1">
    <source>
        <dbReference type="SAM" id="Phobius"/>
    </source>
</evidence>
<reference evidence="2 3" key="1">
    <citation type="submission" date="2019-10" db="EMBL/GenBank/DDBJ databases">
        <title>Two novel species isolated from a subtropical stream in China.</title>
        <authorList>
            <person name="Lu H."/>
        </authorList>
    </citation>
    <scope>NUCLEOTIDE SEQUENCE [LARGE SCALE GENOMIC DNA]</scope>
    <source>
        <strain evidence="2 3">FT103W</strain>
    </source>
</reference>
<dbReference type="PANTHER" id="PTHR34219:SF9">
    <property type="entry name" value="IRON-REGULATED INNER MEMBRANE PROTEIN"/>
    <property type="match status" value="1"/>
</dbReference>
<feature type="transmembrane region" description="Helical" evidence="1">
    <location>
        <begin position="459"/>
        <end position="482"/>
    </location>
</feature>
<dbReference type="InterPro" id="IPR005625">
    <property type="entry name" value="PepSY-ass_TM"/>
</dbReference>
<organism evidence="2 3">
    <name type="scientific">Rugamonas rivuli</name>
    <dbReference type="NCBI Taxonomy" id="2743358"/>
    <lineage>
        <taxon>Bacteria</taxon>
        <taxon>Pseudomonadati</taxon>
        <taxon>Pseudomonadota</taxon>
        <taxon>Betaproteobacteria</taxon>
        <taxon>Burkholderiales</taxon>
        <taxon>Oxalobacteraceae</taxon>
        <taxon>Telluria group</taxon>
        <taxon>Rugamonas</taxon>
    </lineage>
</organism>
<keyword evidence="3" id="KW-1185">Reference proteome</keyword>
<dbReference type="RefSeq" id="WP_152809509.1">
    <property type="nucleotide sequence ID" value="NZ_WHUF01000011.1"/>
</dbReference>
<feature type="transmembrane region" description="Helical" evidence="1">
    <location>
        <begin position="200"/>
        <end position="224"/>
    </location>
</feature>
<gene>
    <name evidence="2" type="ORF">GEV01_28580</name>
</gene>
<proteinExistence type="predicted"/>
<feature type="transmembrane region" description="Helical" evidence="1">
    <location>
        <begin position="488"/>
        <end position="513"/>
    </location>
</feature>
<evidence type="ECO:0000313" key="2">
    <source>
        <dbReference type="EMBL" id="MQA23486.1"/>
    </source>
</evidence>
<feature type="transmembrane region" description="Helical" evidence="1">
    <location>
        <begin position="155"/>
        <end position="180"/>
    </location>
</feature>
<dbReference type="PANTHER" id="PTHR34219">
    <property type="entry name" value="IRON-REGULATED INNER MEMBRANE PROTEIN-RELATED"/>
    <property type="match status" value="1"/>
</dbReference>
<feature type="transmembrane region" description="Helical" evidence="1">
    <location>
        <begin position="433"/>
        <end position="452"/>
    </location>
</feature>
<sequence length="536" mass="58249">MKIRSDILRVYQSLHTWVGICAGMLLFIGFFGGALTMFKQPLDRWISAPAHALPAMPVAQTDQLVRELLAQKPAARKEFTLHLQQHENVAAPVSWSEGEGERSIDVSATRWHAALDPSGKLLVQEEVPSLLAELIDMLHRTGGIPGRLGDEYIGAYLMGIAGIMYFLALVSGVILLLPTLVKDFFALRPGKNHKRFWLDAHNIVGIASLPYHIVISVTVIVFAFHDQFYGGIAKVVYGEQPMFARRAADAAPHHIGDLQPASALVAAVRREAPGFEVAELMYMGLETPRPMIRAAVASPRYLVRGAETGYVMIHPYTGKVIDTSMLPSKGDAWSDVVAPMFALHFGSYGGSLMRWVYFLFGASGAFLFYSGNLLWVEKRRKNQLRNGPVPQQSITTRVMAAATVGVCLGSMAGVAFAIVAGKWLFAAAENINSAYLTVYYCVFLAALAWAFWRGASRAAVHLLALCALGALAIPLTSLMALLLPSLGWWAHGSMAAIGVDVTALVFALLFAYAARLTARRAQHGPADSVWAKPGCT</sequence>
<feature type="transmembrane region" description="Helical" evidence="1">
    <location>
        <begin position="355"/>
        <end position="376"/>
    </location>
</feature>
<evidence type="ECO:0000313" key="3">
    <source>
        <dbReference type="Proteomes" id="UP000444318"/>
    </source>
</evidence>
<name>A0A843STJ7_9BURK</name>